<reference evidence="2" key="1">
    <citation type="journal article" date="2020" name="bioRxiv">
        <title>Comparative genomics of Chlamydomonas.</title>
        <authorList>
            <person name="Craig R.J."/>
            <person name="Hasan A.R."/>
            <person name="Ness R.W."/>
            <person name="Keightley P.D."/>
        </authorList>
    </citation>
    <scope>NUCLEOTIDE SEQUENCE</scope>
    <source>
        <strain evidence="2">CCAP 11/70</strain>
    </source>
</reference>
<feature type="compositionally biased region" description="Pro residues" evidence="1">
    <location>
        <begin position="1085"/>
        <end position="1094"/>
    </location>
</feature>
<feature type="compositionally biased region" description="Basic and acidic residues" evidence="1">
    <location>
        <begin position="843"/>
        <end position="874"/>
    </location>
</feature>
<dbReference type="OrthoDB" id="551150at2759"/>
<gene>
    <name evidence="2" type="ORF">HYH03_000008</name>
</gene>
<feature type="compositionally biased region" description="Low complexity" evidence="1">
    <location>
        <begin position="1095"/>
        <end position="1107"/>
    </location>
</feature>
<feature type="region of interest" description="Disordered" evidence="1">
    <location>
        <begin position="202"/>
        <end position="237"/>
    </location>
</feature>
<feature type="compositionally biased region" description="Basic and acidic residues" evidence="1">
    <location>
        <begin position="487"/>
        <end position="504"/>
    </location>
</feature>
<keyword evidence="3" id="KW-1185">Reference proteome</keyword>
<sequence>MPVDDEEALYSSGMGGVARRQPVSGAQAQAVAAQLQRRYAPYPANNAMGPLHGQRTLTNQLVLPWTQAEAFDQQTAIADQQAMRLRFHTADAAPTDAYDPELEGSGLVRLVLMPPGSAAAGGPSQRRYTPPESPALRYQPAGPAAPAPVGHLAADPHDMYGIAPVLLQAQLIKAQQEEMVQRRLAQARALARAQAAAFHEAAAAASQQPAQQPRWQWAAGGSRGAAPRDDDEWVDGSSRRGLAAAVAAAAARGHADDDMADADADAAAGMQAGGMSATDRLLQLAAVAANVGGARMPARFASSTGDNTLGGAARSGLAAAAAAKAAAGAGDLGLGLAEAAAEEVPVTLPLTVPHTDRKCPKVLAPRSGRVGDVKHLVLPPEIVQAMPPLMRAGQEAVRVRSVLPPTAVAPTGGGRSAAKASSRPRSATHEVWCHVGNGPGGNRALHMPVDGIVYGRPVRSFTLREDHVLELELGDVVARRPRGGAVVRRDSSSVGRGERARSISEDSSEGAGYGGAAGSMVMERLASSPHMPPSPGAAGSTAAMEDGGVAPPAPPPPPPPRMASVAEEEDVPLVGPEVWGGDPTELLAGWHEPITVRRTGNGKPTVMRSCTGAVGSKKHLPLPLEIIRVLPQEQRQGVDAIRVLATYPPSSGLEPERTHCFVGPTGSHGCLALQVSITARMNGRRLRVMAYYAHPDPACSVIELGLGELLVAPKTASGTTGGGASAGPAQGTAKAVGLQQQLAALLASARAQAAAAAVAAAAAPPAPAPAAAAPPPPQPRTASLPAAPATGGAGAAAAALPGAGASEVASPTPRMSGGPQPVEGCGGASEVVDQAQRPHATRPRPESEQGKAEAADEPEPKRRRASQDGREPAPKAEPAPASADGAAAAGAGPSADARAAAAAAQALMPQRAALLSALARESSQPQQAAAAAEAVKEERKDGAARQSAADLLAAARVALARRDAAGGGSAGQALADASPFVLRLDPAAAPAAAKSASASASASAAASAAAAGLSLQQLQGLQAGLEAHIRSLQQSPPLQQQPQAQNPNQPKPRALAPPPGPGPRMLRAVDPDAQSDTYVSGPTAPSAPPPPQPLPAARRPAAAPPSAQAAAAAGSVLGRVWSHLKDVPHVAAAAAAVDTSGSPAAQLTEALRVCLNHIHRLLLLAKDSAMVVEGLQPAPAACSPAELAAVRECLVSGAPVLLQAVEGLLDWYSLLAAADQVPVAAWTEIGTGAAALRAQLAEALAQLLLLHEL</sequence>
<feature type="compositionally biased region" description="Pro residues" evidence="1">
    <location>
        <begin position="766"/>
        <end position="779"/>
    </location>
</feature>
<evidence type="ECO:0000256" key="1">
    <source>
        <dbReference type="SAM" id="MobiDB-lite"/>
    </source>
</evidence>
<dbReference type="EMBL" id="JAEHOE010000001">
    <property type="protein sequence ID" value="KAG2501500.1"/>
    <property type="molecule type" value="Genomic_DNA"/>
</dbReference>
<feature type="compositionally biased region" description="Low complexity" evidence="1">
    <location>
        <begin position="876"/>
        <end position="902"/>
    </location>
</feature>
<feature type="compositionally biased region" description="Low complexity" evidence="1">
    <location>
        <begin position="780"/>
        <end position="806"/>
    </location>
</feature>
<feature type="compositionally biased region" description="Pro residues" evidence="1">
    <location>
        <begin position="551"/>
        <end position="561"/>
    </location>
</feature>
<organism evidence="2 3">
    <name type="scientific">Edaphochlamys debaryana</name>
    <dbReference type="NCBI Taxonomy" id="47281"/>
    <lineage>
        <taxon>Eukaryota</taxon>
        <taxon>Viridiplantae</taxon>
        <taxon>Chlorophyta</taxon>
        <taxon>core chlorophytes</taxon>
        <taxon>Chlorophyceae</taxon>
        <taxon>CS clade</taxon>
        <taxon>Chlamydomonadales</taxon>
        <taxon>Chlamydomonadales incertae sedis</taxon>
        <taxon>Edaphochlamys</taxon>
    </lineage>
</organism>
<feature type="compositionally biased region" description="Low complexity" evidence="1">
    <location>
        <begin position="202"/>
        <end position="219"/>
    </location>
</feature>
<feature type="region of interest" description="Disordered" evidence="1">
    <location>
        <begin position="1036"/>
        <end position="1107"/>
    </location>
</feature>
<feature type="region of interest" description="Disordered" evidence="1">
    <location>
        <begin position="766"/>
        <end position="902"/>
    </location>
</feature>
<dbReference type="AlphaFoldDB" id="A0A835YN32"/>
<protein>
    <submittedName>
        <fullName evidence="2">Uncharacterized protein</fullName>
    </submittedName>
</protein>
<proteinExistence type="predicted"/>
<name>A0A835YN32_9CHLO</name>
<evidence type="ECO:0000313" key="3">
    <source>
        <dbReference type="Proteomes" id="UP000612055"/>
    </source>
</evidence>
<accession>A0A835YN32</accession>
<comment type="caution">
    <text evidence="2">The sequence shown here is derived from an EMBL/GenBank/DDBJ whole genome shotgun (WGS) entry which is preliminary data.</text>
</comment>
<feature type="region of interest" description="Disordered" evidence="1">
    <location>
        <begin position="484"/>
        <end position="568"/>
    </location>
</feature>
<feature type="compositionally biased region" description="Low complexity" evidence="1">
    <location>
        <begin position="1036"/>
        <end position="1054"/>
    </location>
</feature>
<evidence type="ECO:0000313" key="2">
    <source>
        <dbReference type="EMBL" id="KAG2501500.1"/>
    </source>
</evidence>
<dbReference type="Proteomes" id="UP000612055">
    <property type="component" value="Unassembled WGS sequence"/>
</dbReference>